<keyword evidence="1" id="KW-1133">Transmembrane helix</keyword>
<name>A0A9X1U1V3_9FLAO</name>
<keyword evidence="1" id="KW-0812">Transmembrane</keyword>
<feature type="transmembrane region" description="Helical" evidence="1">
    <location>
        <begin position="45"/>
        <end position="64"/>
    </location>
</feature>
<gene>
    <name evidence="2" type="ORF">K8089_09645</name>
</gene>
<keyword evidence="1" id="KW-0472">Membrane</keyword>
<evidence type="ECO:0000313" key="2">
    <source>
        <dbReference type="EMBL" id="MCG2419285.1"/>
    </source>
</evidence>
<evidence type="ECO:0008006" key="4">
    <source>
        <dbReference type="Google" id="ProtNLM"/>
    </source>
</evidence>
<dbReference type="AlphaFoldDB" id="A0A9X1U1V3"/>
<reference evidence="2" key="1">
    <citation type="submission" date="2021-09" db="EMBL/GenBank/DDBJ databases">
        <title>Genome of Aequorivita sp. strain F47161.</title>
        <authorList>
            <person name="Wang Y."/>
        </authorList>
    </citation>
    <scope>NUCLEOTIDE SEQUENCE</scope>
    <source>
        <strain evidence="2">F47161</strain>
    </source>
</reference>
<evidence type="ECO:0000256" key="1">
    <source>
        <dbReference type="SAM" id="Phobius"/>
    </source>
</evidence>
<keyword evidence="3" id="KW-1185">Reference proteome</keyword>
<evidence type="ECO:0000313" key="3">
    <source>
        <dbReference type="Proteomes" id="UP001139461"/>
    </source>
</evidence>
<comment type="caution">
    <text evidence="2">The sequence shown here is derived from an EMBL/GenBank/DDBJ whole genome shotgun (WGS) entry which is preliminary data.</text>
</comment>
<dbReference type="EMBL" id="JAIRBA010000017">
    <property type="protein sequence ID" value="MCG2419285.1"/>
    <property type="molecule type" value="Genomic_DNA"/>
</dbReference>
<feature type="transmembrane region" description="Helical" evidence="1">
    <location>
        <begin position="7"/>
        <end position="25"/>
    </location>
</feature>
<dbReference type="Proteomes" id="UP001139461">
    <property type="component" value="Unassembled WGS sequence"/>
</dbReference>
<sequence length="68" mass="7286">MKILKMVLLIVGVILIVFGLYNAFVPQQVLDIGPLEVNAKEGITNQTLGMIGIGVLALIAGALLKNRR</sequence>
<accession>A0A9X1U1V3</accession>
<protein>
    <recommendedName>
        <fullName evidence="4">DUF3185 family protein</fullName>
    </recommendedName>
</protein>
<dbReference type="RefSeq" id="WP_237603071.1">
    <property type="nucleotide sequence ID" value="NZ_JAIRBA010000017.1"/>
</dbReference>
<proteinExistence type="predicted"/>
<organism evidence="2 3">
    <name type="scientific">Aequorivita vitellina</name>
    <dbReference type="NCBI Taxonomy" id="2874475"/>
    <lineage>
        <taxon>Bacteria</taxon>
        <taxon>Pseudomonadati</taxon>
        <taxon>Bacteroidota</taxon>
        <taxon>Flavobacteriia</taxon>
        <taxon>Flavobacteriales</taxon>
        <taxon>Flavobacteriaceae</taxon>
        <taxon>Aequorivita</taxon>
    </lineage>
</organism>